<keyword evidence="3" id="KW-1185">Reference proteome</keyword>
<dbReference type="InterPro" id="IPR018794">
    <property type="entry name" value="UPF0538"/>
</dbReference>
<comment type="similarity">
    <text evidence="1">Belongs to the UPF0538 family.</text>
</comment>
<reference evidence="2 3" key="1">
    <citation type="submission" date="2019-07" db="EMBL/GenBank/DDBJ databases">
        <authorList>
            <person name="Friedrich A."/>
            <person name="Schacherer J."/>
        </authorList>
    </citation>
    <scope>NUCLEOTIDE SEQUENCE [LARGE SCALE GENOMIC DNA]</scope>
</reference>
<proteinExistence type="inferred from homology"/>
<gene>
    <name evidence="2" type="primary">AIM29</name>
    <name evidence="2" type="ORF">DEBR0S1_30460G</name>
</gene>
<evidence type="ECO:0000313" key="2">
    <source>
        <dbReference type="EMBL" id="VUG16979.1"/>
    </source>
</evidence>
<name>A0A7D9CWW9_DEKBR</name>
<sequence length="144" mass="17250">MSDFDLEEPLTSTARPLNDVVLTVRIIKSFPYRNVRNQIFHHVDLENTTPKQFYDMIMHEINSQGSLRPFRNVHYDTIKIYTHAHGHKTMNLVINMDHDDDDWVLEINNNQKRLSEYPIENETELSIYNKQDYLAYKKNPVEKW</sequence>
<organism evidence="2 3">
    <name type="scientific">Dekkera bruxellensis</name>
    <name type="common">Brettanomyces custersii</name>
    <dbReference type="NCBI Taxonomy" id="5007"/>
    <lineage>
        <taxon>Eukaryota</taxon>
        <taxon>Fungi</taxon>
        <taxon>Dikarya</taxon>
        <taxon>Ascomycota</taxon>
        <taxon>Saccharomycotina</taxon>
        <taxon>Pichiomycetes</taxon>
        <taxon>Pichiales</taxon>
        <taxon>Pichiaceae</taxon>
        <taxon>Brettanomyces</taxon>
    </lineage>
</organism>
<evidence type="ECO:0000256" key="1">
    <source>
        <dbReference type="ARBA" id="ARBA00007176"/>
    </source>
</evidence>
<dbReference type="EMBL" id="CABFWN010000001">
    <property type="protein sequence ID" value="VUG16979.1"/>
    <property type="molecule type" value="Genomic_DNA"/>
</dbReference>
<dbReference type="Pfam" id="PF10209">
    <property type="entry name" value="DUF2340"/>
    <property type="match status" value="1"/>
</dbReference>
<protein>
    <submittedName>
        <fullName evidence="2">DEBR0S1_30460g1_1</fullName>
    </submittedName>
</protein>
<accession>A0A7D9CWW9</accession>
<dbReference type="AlphaFoldDB" id="A0A7D9CWW9"/>
<dbReference type="PANTHER" id="PTHR18444:SF9">
    <property type="entry name" value="UPF0538 PROTEIN C2ORF76"/>
    <property type="match status" value="1"/>
</dbReference>
<evidence type="ECO:0000313" key="3">
    <source>
        <dbReference type="Proteomes" id="UP000478008"/>
    </source>
</evidence>
<dbReference type="Proteomes" id="UP000478008">
    <property type="component" value="Unassembled WGS sequence"/>
</dbReference>
<dbReference type="PANTHER" id="PTHR18444">
    <property type="entry name" value="UPF0538 FAMILY MEMBER"/>
    <property type="match status" value="1"/>
</dbReference>